<evidence type="ECO:0000313" key="2">
    <source>
        <dbReference type="EMBL" id="MFC7248205.1"/>
    </source>
</evidence>
<organism evidence="2 3">
    <name type="scientific">Catellatospora aurea</name>
    <dbReference type="NCBI Taxonomy" id="1337874"/>
    <lineage>
        <taxon>Bacteria</taxon>
        <taxon>Bacillati</taxon>
        <taxon>Actinomycetota</taxon>
        <taxon>Actinomycetes</taxon>
        <taxon>Micromonosporales</taxon>
        <taxon>Micromonosporaceae</taxon>
        <taxon>Catellatospora</taxon>
    </lineage>
</organism>
<feature type="domain" description="RNase H type-1" evidence="1">
    <location>
        <begin position="83"/>
        <end position="235"/>
    </location>
</feature>
<dbReference type="InterPro" id="IPR002156">
    <property type="entry name" value="RNaseH_domain"/>
</dbReference>
<evidence type="ECO:0000313" key="3">
    <source>
        <dbReference type="Proteomes" id="UP001596392"/>
    </source>
</evidence>
<name>A0ABW2H7E2_9ACTN</name>
<comment type="caution">
    <text evidence="2">The sequence shown here is derived from an EMBL/GenBank/DDBJ whole genome shotgun (WGS) entry which is preliminary data.</text>
</comment>
<protein>
    <submittedName>
        <fullName evidence="2">Ribonuclease HI</fullName>
    </submittedName>
</protein>
<accession>A0ABW2H7E2</accession>
<dbReference type="PROSITE" id="PS50879">
    <property type="entry name" value="RNASE_H_1"/>
    <property type="match status" value="1"/>
</dbReference>
<gene>
    <name evidence="2" type="ORF">ACFQO7_37595</name>
</gene>
<reference evidence="3" key="1">
    <citation type="journal article" date="2019" name="Int. J. Syst. Evol. Microbiol.">
        <title>The Global Catalogue of Microorganisms (GCM) 10K type strain sequencing project: providing services to taxonomists for standard genome sequencing and annotation.</title>
        <authorList>
            <consortium name="The Broad Institute Genomics Platform"/>
            <consortium name="The Broad Institute Genome Sequencing Center for Infectious Disease"/>
            <person name="Wu L."/>
            <person name="Ma J."/>
        </authorList>
    </citation>
    <scope>NUCLEOTIDE SEQUENCE [LARGE SCALE GENOMIC DNA]</scope>
    <source>
        <strain evidence="3">CGMCC 1.9106</strain>
    </source>
</reference>
<evidence type="ECO:0000259" key="1">
    <source>
        <dbReference type="PROSITE" id="PS50879"/>
    </source>
</evidence>
<dbReference type="EMBL" id="JBHTAC010000094">
    <property type="protein sequence ID" value="MFC7248205.1"/>
    <property type="molecule type" value="Genomic_DNA"/>
</dbReference>
<dbReference type="SUPFAM" id="SSF53098">
    <property type="entry name" value="Ribonuclease H-like"/>
    <property type="match status" value="1"/>
</dbReference>
<keyword evidence="3" id="KW-1185">Reference proteome</keyword>
<dbReference type="Gene3D" id="3.30.420.10">
    <property type="entry name" value="Ribonuclease H-like superfamily/Ribonuclease H"/>
    <property type="match status" value="1"/>
</dbReference>
<dbReference type="InterPro" id="IPR012337">
    <property type="entry name" value="RNaseH-like_sf"/>
</dbReference>
<proteinExistence type="predicted"/>
<dbReference type="Proteomes" id="UP001596392">
    <property type="component" value="Unassembled WGS sequence"/>
</dbReference>
<sequence>MTDEDHELMARLCGRCNLVVLHSGADQWVHQAAAVAKFTGRACDGPVPGRPAKPREVRFGLGTDVDKDAQSLRGVLPGFQVAAGEAVILGTDGAYKEVTVGDSVLRPLCWGYIADNGIYGCGAARIPGRIVGDRVLQTELRAIWWSLRELLPTHPTTIVSDSQDAIELVEDWRHGGERMPRGYTLQRVSDRKATILQLAHLVTQHADLISTQWVRGHSGYHLNEGADALAKIARLWATKTVTKDQVRMDAENIARDVLARHRARTGTRLHPAERIRPHCSPMLGVAKPNPDEPHS</sequence>
<dbReference type="Pfam" id="PF00075">
    <property type="entry name" value="RNase_H"/>
    <property type="match status" value="1"/>
</dbReference>
<dbReference type="RefSeq" id="WP_376810868.1">
    <property type="nucleotide sequence ID" value="NZ_JBHTAC010000094.1"/>
</dbReference>
<dbReference type="InterPro" id="IPR036397">
    <property type="entry name" value="RNaseH_sf"/>
</dbReference>